<accession>A0A448WN89</accession>
<keyword evidence="5" id="KW-0472">Membrane</keyword>
<sequence length="85" mass="9801">MRLIVSDSWALILSFSFSFWFTFLVLFLYRESLTDVTGFGGCKFISFEDRHWHSECFACSKCESNLVGRGFLTSDDLIMCSECGR</sequence>
<proteinExistence type="predicted"/>
<keyword evidence="5" id="KW-1133">Transmembrane helix</keyword>
<protein>
    <recommendedName>
        <fullName evidence="6">LIM zinc-binding domain-containing protein</fullName>
    </recommendedName>
</protein>
<feature type="transmembrane region" description="Helical" evidence="5">
    <location>
        <begin position="9"/>
        <end position="29"/>
    </location>
</feature>
<keyword evidence="3" id="KW-0862">Zinc</keyword>
<dbReference type="Proteomes" id="UP000784294">
    <property type="component" value="Unassembled WGS sequence"/>
</dbReference>
<dbReference type="OrthoDB" id="274660at2759"/>
<dbReference type="Gene3D" id="2.10.110.10">
    <property type="entry name" value="Cysteine Rich Protein"/>
    <property type="match status" value="1"/>
</dbReference>
<keyword evidence="2" id="KW-0677">Repeat</keyword>
<dbReference type="SUPFAM" id="SSF57716">
    <property type="entry name" value="Glucocorticoid receptor-like (DNA-binding domain)"/>
    <property type="match status" value="2"/>
</dbReference>
<name>A0A448WN89_9PLAT</name>
<feature type="domain" description="LIM zinc-binding" evidence="6">
    <location>
        <begin position="38"/>
        <end position="83"/>
    </location>
</feature>
<dbReference type="InterPro" id="IPR001781">
    <property type="entry name" value="Znf_LIM"/>
</dbReference>
<keyword evidence="4" id="KW-0440">LIM domain</keyword>
<evidence type="ECO:0000313" key="8">
    <source>
        <dbReference type="Proteomes" id="UP000784294"/>
    </source>
</evidence>
<organism evidence="7 8">
    <name type="scientific">Protopolystoma xenopodis</name>
    <dbReference type="NCBI Taxonomy" id="117903"/>
    <lineage>
        <taxon>Eukaryota</taxon>
        <taxon>Metazoa</taxon>
        <taxon>Spiralia</taxon>
        <taxon>Lophotrochozoa</taxon>
        <taxon>Platyhelminthes</taxon>
        <taxon>Monogenea</taxon>
        <taxon>Polyopisthocotylea</taxon>
        <taxon>Polystomatidea</taxon>
        <taxon>Polystomatidae</taxon>
        <taxon>Protopolystoma</taxon>
    </lineage>
</organism>
<evidence type="ECO:0000256" key="1">
    <source>
        <dbReference type="ARBA" id="ARBA00022723"/>
    </source>
</evidence>
<reference evidence="7" key="1">
    <citation type="submission" date="2018-11" db="EMBL/GenBank/DDBJ databases">
        <authorList>
            <consortium name="Pathogen Informatics"/>
        </authorList>
    </citation>
    <scope>NUCLEOTIDE SEQUENCE</scope>
</reference>
<dbReference type="PANTHER" id="PTHR24205:SF4">
    <property type="entry name" value="PROTEIN ESPINAS"/>
    <property type="match status" value="1"/>
</dbReference>
<keyword evidence="5" id="KW-0812">Transmembrane</keyword>
<dbReference type="EMBL" id="CAAALY010026349">
    <property type="protein sequence ID" value="VEL15904.1"/>
    <property type="molecule type" value="Genomic_DNA"/>
</dbReference>
<evidence type="ECO:0000256" key="5">
    <source>
        <dbReference type="SAM" id="Phobius"/>
    </source>
</evidence>
<evidence type="ECO:0000256" key="4">
    <source>
        <dbReference type="ARBA" id="ARBA00023038"/>
    </source>
</evidence>
<dbReference type="SMART" id="SM00132">
    <property type="entry name" value="LIM"/>
    <property type="match status" value="1"/>
</dbReference>
<dbReference type="GO" id="GO:0005634">
    <property type="term" value="C:nucleus"/>
    <property type="evidence" value="ECO:0007669"/>
    <property type="project" value="TreeGrafter"/>
</dbReference>
<dbReference type="AlphaFoldDB" id="A0A448WN89"/>
<dbReference type="FunFam" id="2.10.110.10:FF:000070">
    <property type="entry name" value="Four and a half LIM domains 3"/>
    <property type="match status" value="1"/>
</dbReference>
<evidence type="ECO:0000256" key="3">
    <source>
        <dbReference type="ARBA" id="ARBA00022833"/>
    </source>
</evidence>
<evidence type="ECO:0000259" key="6">
    <source>
        <dbReference type="SMART" id="SM00132"/>
    </source>
</evidence>
<dbReference type="GO" id="GO:0046872">
    <property type="term" value="F:metal ion binding"/>
    <property type="evidence" value="ECO:0007669"/>
    <property type="project" value="UniProtKB-KW"/>
</dbReference>
<comment type="caution">
    <text evidence="7">The sequence shown here is derived from an EMBL/GenBank/DDBJ whole genome shotgun (WGS) entry which is preliminary data.</text>
</comment>
<keyword evidence="8" id="KW-1185">Reference proteome</keyword>
<dbReference type="GO" id="GO:0003712">
    <property type="term" value="F:transcription coregulator activity"/>
    <property type="evidence" value="ECO:0007669"/>
    <property type="project" value="TreeGrafter"/>
</dbReference>
<gene>
    <name evidence="7" type="ORF">PXEA_LOCUS9344</name>
</gene>
<dbReference type="Pfam" id="PF00412">
    <property type="entry name" value="LIM"/>
    <property type="match status" value="1"/>
</dbReference>
<dbReference type="GO" id="GO:0030018">
    <property type="term" value="C:Z disc"/>
    <property type="evidence" value="ECO:0007669"/>
    <property type="project" value="TreeGrafter"/>
</dbReference>
<evidence type="ECO:0000313" key="7">
    <source>
        <dbReference type="EMBL" id="VEL15904.1"/>
    </source>
</evidence>
<keyword evidence="1" id="KW-0479">Metal-binding</keyword>
<dbReference type="PANTHER" id="PTHR24205">
    <property type="entry name" value="FOUR AND A HALF LIM DOMAINS PROTEIN"/>
    <property type="match status" value="1"/>
</dbReference>
<evidence type="ECO:0000256" key="2">
    <source>
        <dbReference type="ARBA" id="ARBA00022737"/>
    </source>
</evidence>